<name>A0AAE9Z590_9GAMM</name>
<keyword evidence="2" id="KW-0378">Hydrolase</keyword>
<dbReference type="PANTHER" id="PTHR43798">
    <property type="entry name" value="MONOACYLGLYCEROL LIPASE"/>
    <property type="match status" value="1"/>
</dbReference>
<evidence type="ECO:0000313" key="3">
    <source>
        <dbReference type="Proteomes" id="UP000032352"/>
    </source>
</evidence>
<reference evidence="2 3" key="1">
    <citation type="journal article" date="2015" name="Genome Announc.">
        <title>Draft Genome Sequences of Marine Isolates of Thalassomonas viridans and Thalassomonas actiniarum.</title>
        <authorList>
            <person name="Olonade I."/>
            <person name="van Zyl L.J."/>
            <person name="Trindade M."/>
        </authorList>
    </citation>
    <scope>NUCLEOTIDE SEQUENCE [LARGE SCALE GENOMIC DNA]</scope>
    <source>
        <strain evidence="2 3">XOM25</strain>
    </source>
</reference>
<reference evidence="2 3" key="2">
    <citation type="journal article" date="2022" name="Mar. Drugs">
        <title>Bioassay-Guided Fractionation Leads to the Detection of Cholic Acid Generated by the Rare Thalassomonas sp.</title>
        <authorList>
            <person name="Pheiffer F."/>
            <person name="Schneider Y.K."/>
            <person name="Hansen E.H."/>
            <person name="Andersen J.H."/>
            <person name="Isaksson J."/>
            <person name="Busche T."/>
            <person name="R C."/>
            <person name="Kalinowski J."/>
            <person name="Zyl L.V."/>
            <person name="Trindade M."/>
        </authorList>
    </citation>
    <scope>NUCLEOTIDE SEQUENCE [LARGE SCALE GENOMIC DNA]</scope>
    <source>
        <strain evidence="2 3">XOM25</strain>
    </source>
</reference>
<dbReference type="Gene3D" id="3.40.50.1820">
    <property type="entry name" value="alpha/beta hydrolase"/>
    <property type="match status" value="1"/>
</dbReference>
<dbReference type="AlphaFoldDB" id="A0AAE9Z590"/>
<sequence>MNLALMSYRIKNRFMSFIAPSRTARKNLAVFMRPRRSEPKAWEQKAETRGERFNLSPDISAIRWQQDEPATSAREPVKNLLLIHGWESRATQMYGLVPKLLELGYRVTAVDMPAHGKSQGKTANAELFVQTLLLTQEKLGKFDAVVGHSLGAGAASLALSRGLKTDKLVLVSGPSSIENVLRRFSKFVGLNRRATNKFIDFAGELVGVHPEELDASRQNAGNPTPTLIVHDIDDREVPISESRRLLPAFQNAELFETRGLGHRKILKSPQLNDKIHRFLSVAAGGVNPC</sequence>
<evidence type="ECO:0000259" key="1">
    <source>
        <dbReference type="Pfam" id="PF12697"/>
    </source>
</evidence>
<gene>
    <name evidence="2" type="ORF">SG34_008065</name>
</gene>
<accession>A0AAE9Z590</accession>
<dbReference type="InterPro" id="IPR050266">
    <property type="entry name" value="AB_hydrolase_sf"/>
</dbReference>
<dbReference type="KEGG" id="tvd:SG34_008065"/>
<dbReference type="InterPro" id="IPR029058">
    <property type="entry name" value="AB_hydrolase_fold"/>
</dbReference>
<dbReference type="SUPFAM" id="SSF53474">
    <property type="entry name" value="alpha/beta-Hydrolases"/>
    <property type="match status" value="1"/>
</dbReference>
<dbReference type="RefSeq" id="WP_044842758.1">
    <property type="nucleotide sequence ID" value="NZ_CP059733.1"/>
</dbReference>
<dbReference type="Proteomes" id="UP000032352">
    <property type="component" value="Chromosome"/>
</dbReference>
<organism evidence="2 3">
    <name type="scientific">Thalassomonas viridans</name>
    <dbReference type="NCBI Taxonomy" id="137584"/>
    <lineage>
        <taxon>Bacteria</taxon>
        <taxon>Pseudomonadati</taxon>
        <taxon>Pseudomonadota</taxon>
        <taxon>Gammaproteobacteria</taxon>
        <taxon>Alteromonadales</taxon>
        <taxon>Colwelliaceae</taxon>
        <taxon>Thalassomonas</taxon>
    </lineage>
</organism>
<keyword evidence="3" id="KW-1185">Reference proteome</keyword>
<dbReference type="GO" id="GO:0016787">
    <property type="term" value="F:hydrolase activity"/>
    <property type="evidence" value="ECO:0007669"/>
    <property type="project" value="UniProtKB-KW"/>
</dbReference>
<dbReference type="InterPro" id="IPR000073">
    <property type="entry name" value="AB_hydrolase_1"/>
</dbReference>
<dbReference type="Pfam" id="PF12697">
    <property type="entry name" value="Abhydrolase_6"/>
    <property type="match status" value="1"/>
</dbReference>
<dbReference type="GO" id="GO:0016020">
    <property type="term" value="C:membrane"/>
    <property type="evidence" value="ECO:0007669"/>
    <property type="project" value="TreeGrafter"/>
</dbReference>
<proteinExistence type="predicted"/>
<dbReference type="PANTHER" id="PTHR43798:SF33">
    <property type="entry name" value="HYDROLASE, PUTATIVE (AFU_ORTHOLOGUE AFUA_2G14860)-RELATED"/>
    <property type="match status" value="1"/>
</dbReference>
<dbReference type="EMBL" id="CP059733">
    <property type="protein sequence ID" value="WDE06843.1"/>
    <property type="molecule type" value="Genomic_DNA"/>
</dbReference>
<protein>
    <submittedName>
        <fullName evidence="2">Alpha/beta hydrolase</fullName>
    </submittedName>
</protein>
<feature type="domain" description="AB hydrolase-1" evidence="1">
    <location>
        <begin position="80"/>
        <end position="203"/>
    </location>
</feature>
<evidence type="ECO:0000313" key="2">
    <source>
        <dbReference type="EMBL" id="WDE06843.1"/>
    </source>
</evidence>